<dbReference type="OrthoDB" id="9983560at2759"/>
<keyword evidence="5" id="KW-0560">Oxidoreductase</keyword>
<evidence type="ECO:0000256" key="6">
    <source>
        <dbReference type="SAM" id="SignalP"/>
    </source>
</evidence>
<evidence type="ECO:0000256" key="2">
    <source>
        <dbReference type="ARBA" id="ARBA00005466"/>
    </source>
</evidence>
<keyword evidence="9" id="KW-1185">Reference proteome</keyword>
<sequence>MQFTFAVVSWCLAFLAASLVESTKCKTSPHDANWPSVQEWASLNQSIQGTLLKTIPVSSSCYPGNPFGSSHECSDVKDHWGYAAYHSRWVESNDYSIWNNNSCLPPGVSGYSKEKGCSIGGLPQYIVNATTEKQVATAMKWASDNNIRVVIKSTGHDLNGRSTGAYSLSILTHNFNHIRHQPAWEIPGKNETADVVICGGGNSWGNVYTAVHQIGRTVVGGEDATVGLGGLIQNGGHGLLSSTYGLASDQVYQVTVVTSDGRRLIANDQQNRDLFWAVRGAGGGQFGVITEFILKTHPVPANVVTGGLTFYPRDNFHASGNASWAALAETASNIPDLMDAGITGTVMSMTGDQAVSYAGMSESVSGPAVIVSLASFNSSTKNMNETIHRLVAQAASVGQGNLNVSITGPTSQSYWSYTKPNFMSSQSAGATSLFTSRLLGRPELSDIPRERLIRYLKRISVSQDPKQGAMLLFGLQGGPGPSSIPEERRGSVLPAWRSAYAHVMAYGSSFDDSGDPKTGLEIGAKFYENAKEAVWRDWAPNTGSYMNEGNPFTTTWKHDFYGINYDRLLDLKLRYDPSESIYVISGIVSDRWYSDLHSGLLCRVGSE</sequence>
<dbReference type="Pfam" id="PF01565">
    <property type="entry name" value="FAD_binding_4"/>
    <property type="match status" value="1"/>
</dbReference>
<dbReference type="PANTHER" id="PTHR42973:SF39">
    <property type="entry name" value="FAD-BINDING PCMH-TYPE DOMAIN-CONTAINING PROTEIN"/>
    <property type="match status" value="1"/>
</dbReference>
<evidence type="ECO:0000259" key="7">
    <source>
        <dbReference type="PROSITE" id="PS51387"/>
    </source>
</evidence>
<feature type="signal peptide" evidence="6">
    <location>
        <begin position="1"/>
        <end position="22"/>
    </location>
</feature>
<dbReference type="GO" id="GO:0071949">
    <property type="term" value="F:FAD binding"/>
    <property type="evidence" value="ECO:0007669"/>
    <property type="project" value="InterPro"/>
</dbReference>
<proteinExistence type="inferred from homology"/>
<dbReference type="RefSeq" id="XP_056495894.1">
    <property type="nucleotide sequence ID" value="XM_056648763.1"/>
</dbReference>
<dbReference type="InterPro" id="IPR050416">
    <property type="entry name" value="FAD-linked_Oxidoreductase"/>
</dbReference>
<comment type="caution">
    <text evidence="8">The sequence shown here is derived from an EMBL/GenBank/DDBJ whole genome shotgun (WGS) entry which is preliminary data.</text>
</comment>
<evidence type="ECO:0000256" key="1">
    <source>
        <dbReference type="ARBA" id="ARBA00001974"/>
    </source>
</evidence>
<dbReference type="PANTHER" id="PTHR42973">
    <property type="entry name" value="BINDING OXIDOREDUCTASE, PUTATIVE (AFU_ORTHOLOGUE AFUA_1G17690)-RELATED"/>
    <property type="match status" value="1"/>
</dbReference>
<organism evidence="8 9">
    <name type="scientific">Penicillium citrinum</name>
    <dbReference type="NCBI Taxonomy" id="5077"/>
    <lineage>
        <taxon>Eukaryota</taxon>
        <taxon>Fungi</taxon>
        <taxon>Dikarya</taxon>
        <taxon>Ascomycota</taxon>
        <taxon>Pezizomycotina</taxon>
        <taxon>Eurotiomycetes</taxon>
        <taxon>Eurotiomycetidae</taxon>
        <taxon>Eurotiales</taxon>
        <taxon>Aspergillaceae</taxon>
        <taxon>Penicillium</taxon>
    </lineage>
</organism>
<dbReference type="InterPro" id="IPR016169">
    <property type="entry name" value="FAD-bd_PCMH_sub2"/>
</dbReference>
<dbReference type="InterPro" id="IPR016166">
    <property type="entry name" value="FAD-bd_PCMH"/>
</dbReference>
<accession>A0A9W9TFM4</accession>
<feature type="chain" id="PRO_5040743751" evidence="6">
    <location>
        <begin position="23"/>
        <end position="607"/>
    </location>
</feature>
<dbReference type="InterPro" id="IPR036318">
    <property type="entry name" value="FAD-bd_PCMH-like_sf"/>
</dbReference>
<evidence type="ECO:0000313" key="8">
    <source>
        <dbReference type="EMBL" id="KAJ5220971.1"/>
    </source>
</evidence>
<reference evidence="8" key="1">
    <citation type="submission" date="2022-11" db="EMBL/GenBank/DDBJ databases">
        <authorList>
            <person name="Petersen C."/>
        </authorList>
    </citation>
    <scope>NUCLEOTIDE SEQUENCE</scope>
    <source>
        <strain evidence="8">IBT 23319</strain>
    </source>
</reference>
<dbReference type="AlphaFoldDB" id="A0A9W9TFM4"/>
<dbReference type="Proteomes" id="UP001147733">
    <property type="component" value="Unassembled WGS sequence"/>
</dbReference>
<dbReference type="InterPro" id="IPR006094">
    <property type="entry name" value="Oxid_FAD_bind_N"/>
</dbReference>
<gene>
    <name evidence="8" type="ORF">N7469_009858</name>
</gene>
<dbReference type="PROSITE" id="PS51387">
    <property type="entry name" value="FAD_PCMH"/>
    <property type="match status" value="1"/>
</dbReference>
<keyword evidence="3" id="KW-0285">Flavoprotein</keyword>
<dbReference type="InterPro" id="IPR012951">
    <property type="entry name" value="BBE"/>
</dbReference>
<dbReference type="Pfam" id="PF08031">
    <property type="entry name" value="BBE"/>
    <property type="match status" value="1"/>
</dbReference>
<name>A0A9W9TFM4_PENCI</name>
<evidence type="ECO:0000256" key="5">
    <source>
        <dbReference type="ARBA" id="ARBA00023002"/>
    </source>
</evidence>
<dbReference type="Gene3D" id="3.30.465.10">
    <property type="match status" value="1"/>
</dbReference>
<protein>
    <submittedName>
        <fullName evidence="8">FAD binding domain protein</fullName>
    </submittedName>
</protein>
<dbReference type="EMBL" id="JAPQKT010000009">
    <property type="protein sequence ID" value="KAJ5220971.1"/>
    <property type="molecule type" value="Genomic_DNA"/>
</dbReference>
<evidence type="ECO:0000313" key="9">
    <source>
        <dbReference type="Proteomes" id="UP001147733"/>
    </source>
</evidence>
<evidence type="ECO:0000256" key="3">
    <source>
        <dbReference type="ARBA" id="ARBA00022630"/>
    </source>
</evidence>
<dbReference type="GeneID" id="81387930"/>
<dbReference type="Gene3D" id="3.40.462.20">
    <property type="match status" value="1"/>
</dbReference>
<keyword evidence="6" id="KW-0732">Signal</keyword>
<keyword evidence="4" id="KW-0274">FAD</keyword>
<feature type="domain" description="FAD-binding PCMH-type" evidence="7">
    <location>
        <begin position="119"/>
        <end position="299"/>
    </location>
</feature>
<reference evidence="8" key="2">
    <citation type="journal article" date="2023" name="IMA Fungus">
        <title>Comparative genomic study of the Penicillium genus elucidates a diverse pangenome and 15 lateral gene transfer events.</title>
        <authorList>
            <person name="Petersen C."/>
            <person name="Sorensen T."/>
            <person name="Nielsen M.R."/>
            <person name="Sondergaard T.E."/>
            <person name="Sorensen J.L."/>
            <person name="Fitzpatrick D.A."/>
            <person name="Frisvad J.C."/>
            <person name="Nielsen K.L."/>
        </authorList>
    </citation>
    <scope>NUCLEOTIDE SEQUENCE</scope>
    <source>
        <strain evidence="8">IBT 23319</strain>
    </source>
</reference>
<dbReference type="GO" id="GO:0016491">
    <property type="term" value="F:oxidoreductase activity"/>
    <property type="evidence" value="ECO:0007669"/>
    <property type="project" value="UniProtKB-KW"/>
</dbReference>
<evidence type="ECO:0000256" key="4">
    <source>
        <dbReference type="ARBA" id="ARBA00022827"/>
    </source>
</evidence>
<dbReference type="SUPFAM" id="SSF56176">
    <property type="entry name" value="FAD-binding/transporter-associated domain-like"/>
    <property type="match status" value="1"/>
</dbReference>
<comment type="similarity">
    <text evidence="2">Belongs to the oxygen-dependent FAD-linked oxidoreductase family.</text>
</comment>
<comment type="cofactor">
    <cofactor evidence="1">
        <name>FAD</name>
        <dbReference type="ChEBI" id="CHEBI:57692"/>
    </cofactor>
</comment>